<dbReference type="AlphaFoldDB" id="A0A3M6QD86"/>
<dbReference type="PANTHER" id="PTHR11735:SF11">
    <property type="entry name" value="TRNA THREONYLCARBAMOYLADENOSINE BIOSYNTHESIS PROTEIN TSAB"/>
    <property type="match status" value="1"/>
</dbReference>
<dbReference type="InterPro" id="IPR022496">
    <property type="entry name" value="T6A_TsaB"/>
</dbReference>
<name>A0A3M6QD86_9BURK</name>
<organism evidence="3 4">
    <name type="scientific">Allofranklinella schreckenbergeri</name>
    <dbReference type="NCBI Taxonomy" id="1076744"/>
    <lineage>
        <taxon>Bacteria</taxon>
        <taxon>Pseudomonadati</taxon>
        <taxon>Pseudomonadota</taxon>
        <taxon>Betaproteobacteria</taxon>
        <taxon>Burkholderiales</taxon>
        <taxon>Comamonadaceae</taxon>
        <taxon>Allofranklinella</taxon>
    </lineage>
</organism>
<dbReference type="InterPro" id="IPR000905">
    <property type="entry name" value="Gcp-like_dom"/>
</dbReference>
<protein>
    <submittedName>
        <fullName evidence="3">tRNA (Adenosine(37)-N6)-threonylcarbamoyltransferase complex dimerization subunit type 1 TsaB</fullName>
    </submittedName>
</protein>
<keyword evidence="4" id="KW-1185">Reference proteome</keyword>
<dbReference type="GO" id="GO:0002949">
    <property type="term" value="P:tRNA threonylcarbamoyladenosine modification"/>
    <property type="evidence" value="ECO:0007669"/>
    <property type="project" value="InterPro"/>
</dbReference>
<dbReference type="EMBL" id="RDQL01000004">
    <property type="protein sequence ID" value="RMX00967.1"/>
    <property type="molecule type" value="Genomic_DNA"/>
</dbReference>
<feature type="compositionally biased region" description="Low complexity" evidence="1">
    <location>
        <begin position="239"/>
        <end position="249"/>
    </location>
</feature>
<evidence type="ECO:0000313" key="4">
    <source>
        <dbReference type="Proteomes" id="UP000267035"/>
    </source>
</evidence>
<dbReference type="InterPro" id="IPR043129">
    <property type="entry name" value="ATPase_NBD"/>
</dbReference>
<dbReference type="PANTHER" id="PTHR11735">
    <property type="entry name" value="TRNA N6-ADENOSINE THREONYLCARBAMOYLTRANSFERASE"/>
    <property type="match status" value="1"/>
</dbReference>
<dbReference type="NCBIfam" id="TIGR03725">
    <property type="entry name" value="T6A_YeaZ"/>
    <property type="match status" value="1"/>
</dbReference>
<sequence>MRLLAFDTSTDQLSIAVQNGSVQWHVEQAGGPQASRQLLPQALALLEQAGLCLRALDAIVYGCGPGAFTGLRTACAAAQGLAWGAQLQALPVDSLLAIAEHARLEMGAQRVMAVLDARMHEVYAAPLRWQPAPASAAAAPASLVPGHWVREAPIRALAPAELHVPDGYVLAGNALEVYPDALCGKAGQSLFARPSARAMLSLAPGLIARGLLQAPAAVAPLYVRDKVAQTTEERERARAQTQTQAQAAP</sequence>
<evidence type="ECO:0000256" key="1">
    <source>
        <dbReference type="SAM" id="MobiDB-lite"/>
    </source>
</evidence>
<reference evidence="3 4" key="1">
    <citation type="submission" date="2018-10" db="EMBL/GenBank/DDBJ databases">
        <title>Comamonadaceae CDC group NO-1 genome sequencing and assembly.</title>
        <authorList>
            <person name="Bernier A.-M."/>
            <person name="Bernard K."/>
        </authorList>
    </citation>
    <scope>NUCLEOTIDE SEQUENCE [LARGE SCALE GENOMIC DNA]</scope>
    <source>
        <strain evidence="3 4">NML161473</strain>
    </source>
</reference>
<feature type="region of interest" description="Disordered" evidence="1">
    <location>
        <begin position="229"/>
        <end position="249"/>
    </location>
</feature>
<accession>A0A3M6QD86</accession>
<dbReference type="GO" id="GO:0005829">
    <property type="term" value="C:cytosol"/>
    <property type="evidence" value="ECO:0007669"/>
    <property type="project" value="TreeGrafter"/>
</dbReference>
<keyword evidence="3" id="KW-0808">Transferase</keyword>
<evidence type="ECO:0000313" key="3">
    <source>
        <dbReference type="EMBL" id="RMX00967.1"/>
    </source>
</evidence>
<dbReference type="SUPFAM" id="SSF53067">
    <property type="entry name" value="Actin-like ATPase domain"/>
    <property type="match status" value="2"/>
</dbReference>
<dbReference type="Gene3D" id="3.30.420.40">
    <property type="match status" value="2"/>
</dbReference>
<feature type="domain" description="Gcp-like" evidence="2">
    <location>
        <begin position="35"/>
        <end position="149"/>
    </location>
</feature>
<feature type="compositionally biased region" description="Basic and acidic residues" evidence="1">
    <location>
        <begin position="229"/>
        <end position="238"/>
    </location>
</feature>
<evidence type="ECO:0000259" key="2">
    <source>
        <dbReference type="Pfam" id="PF00814"/>
    </source>
</evidence>
<proteinExistence type="predicted"/>
<dbReference type="Pfam" id="PF00814">
    <property type="entry name" value="TsaD"/>
    <property type="match status" value="1"/>
</dbReference>
<comment type="caution">
    <text evidence="3">The sequence shown here is derived from an EMBL/GenBank/DDBJ whole genome shotgun (WGS) entry which is preliminary data.</text>
</comment>
<gene>
    <name evidence="3" type="primary">tsaB</name>
    <name evidence="3" type="ORF">EBQ25_03950</name>
</gene>
<dbReference type="GO" id="GO:0016740">
    <property type="term" value="F:transferase activity"/>
    <property type="evidence" value="ECO:0007669"/>
    <property type="project" value="UniProtKB-KW"/>
</dbReference>
<dbReference type="RefSeq" id="WP_122253614.1">
    <property type="nucleotide sequence ID" value="NZ_RDQL01000004.1"/>
</dbReference>
<dbReference type="Proteomes" id="UP000267035">
    <property type="component" value="Unassembled WGS sequence"/>
</dbReference>